<evidence type="ECO:0000313" key="1">
    <source>
        <dbReference type="EMBL" id="ETN82283.1"/>
    </source>
</evidence>
<dbReference type="AlphaFoldDB" id="W2TKJ8"/>
<proteinExistence type="predicted"/>
<evidence type="ECO:0000313" key="2">
    <source>
        <dbReference type="Proteomes" id="UP000053676"/>
    </source>
</evidence>
<dbReference type="OrthoDB" id="5798573at2759"/>
<protein>
    <submittedName>
        <fullName evidence="1">Uncharacterized protein</fullName>
    </submittedName>
</protein>
<dbReference type="Proteomes" id="UP000053676">
    <property type="component" value="Unassembled WGS sequence"/>
</dbReference>
<reference evidence="2" key="1">
    <citation type="journal article" date="2014" name="Nat. Genet.">
        <title>Genome of the human hookworm Necator americanus.</title>
        <authorList>
            <person name="Tang Y.T."/>
            <person name="Gao X."/>
            <person name="Rosa B.A."/>
            <person name="Abubucker S."/>
            <person name="Hallsworth-Pepin K."/>
            <person name="Martin J."/>
            <person name="Tyagi R."/>
            <person name="Heizer E."/>
            <person name="Zhang X."/>
            <person name="Bhonagiri-Palsikar V."/>
            <person name="Minx P."/>
            <person name="Warren W.C."/>
            <person name="Wang Q."/>
            <person name="Zhan B."/>
            <person name="Hotez P.J."/>
            <person name="Sternberg P.W."/>
            <person name="Dougall A."/>
            <person name="Gaze S.T."/>
            <person name="Mulvenna J."/>
            <person name="Sotillo J."/>
            <person name="Ranganathan S."/>
            <person name="Rabelo E.M."/>
            <person name="Wilson R.K."/>
            <person name="Felgner P.L."/>
            <person name="Bethony J."/>
            <person name="Hawdon J.M."/>
            <person name="Gasser R.B."/>
            <person name="Loukas A."/>
            <person name="Mitreva M."/>
        </authorList>
    </citation>
    <scope>NUCLEOTIDE SEQUENCE [LARGE SCALE GENOMIC DNA]</scope>
</reference>
<dbReference type="EMBL" id="KI658524">
    <property type="protein sequence ID" value="ETN82283.1"/>
    <property type="molecule type" value="Genomic_DNA"/>
</dbReference>
<gene>
    <name evidence="1" type="ORF">NECAME_02020</name>
</gene>
<keyword evidence="2" id="KW-1185">Reference proteome</keyword>
<organism evidence="1 2">
    <name type="scientific">Necator americanus</name>
    <name type="common">Human hookworm</name>
    <dbReference type="NCBI Taxonomy" id="51031"/>
    <lineage>
        <taxon>Eukaryota</taxon>
        <taxon>Metazoa</taxon>
        <taxon>Ecdysozoa</taxon>
        <taxon>Nematoda</taxon>
        <taxon>Chromadorea</taxon>
        <taxon>Rhabditida</taxon>
        <taxon>Rhabditina</taxon>
        <taxon>Rhabditomorpha</taxon>
        <taxon>Strongyloidea</taxon>
        <taxon>Ancylostomatidae</taxon>
        <taxon>Bunostominae</taxon>
        <taxon>Necator</taxon>
    </lineage>
</organism>
<sequence length="129" mass="14697">MERERYSWQWKFAKFASQLACCQVELATLKPTLLAGVIMRLCCLLISDEDWPHECYSVLGEPVSNYDEPHAILCRLILTARIADEFAEAYARYQTIIEHALSLRPGWIEKQSTAANTVKMAGNLVFGEK</sequence>
<name>W2TKJ8_NECAM</name>
<dbReference type="KEGG" id="nai:NECAME_02020"/>
<accession>W2TKJ8</accession>